<dbReference type="STRING" id="1764295.A0A5B8MJL8"/>
<comment type="similarity">
    <text evidence="3">Belongs to the CSN7/EIF3M family. CSN7 subfamily.</text>
</comment>
<comment type="subcellular location">
    <subcellularLocation>
        <location evidence="2">Cytoplasm</location>
    </subcellularLocation>
    <subcellularLocation>
        <location evidence="1">Nucleus</location>
    </subcellularLocation>
</comment>
<dbReference type="Pfam" id="PF01399">
    <property type="entry name" value="PCI"/>
    <property type="match status" value="1"/>
</dbReference>
<feature type="domain" description="PCI" evidence="8">
    <location>
        <begin position="1"/>
        <end position="160"/>
    </location>
</feature>
<dbReference type="PANTHER" id="PTHR15350">
    <property type="entry name" value="COP9 SIGNALOSOME COMPLEX SUBUNIT 7/DENDRITIC CELL PROTEIN GA17"/>
    <property type="match status" value="1"/>
</dbReference>
<dbReference type="Pfam" id="PF18392">
    <property type="entry name" value="CSN7a_helixI"/>
    <property type="match status" value="1"/>
</dbReference>
<dbReference type="EMBL" id="CP031036">
    <property type="protein sequence ID" value="QDZ19552.1"/>
    <property type="molecule type" value="Genomic_DNA"/>
</dbReference>
<sequence>MVAEKDKLKHFLAVGKSVESSAAAMELIRTATAEPGMLAFQELSVLPAVRALSSSEDADCRVMFNLLLVFAYGTWSSYKKEGGRLPPISPEQQRKLRQLSVITLAEQNKVLPYAMLMSELDLKDIRELEDFIINDCIYTGVLVGKLDQKLRYLEVECAVGRDVHPNQLDEIVTSLESWLGSSDELLEAIQGQLDWANQTSQARAMHKTQVNMRIEEVKKNIRTELELRGAAQQDAMMTDSTGPGLDMMDEDPRDPRSVRSKRRR</sequence>
<evidence type="ECO:0000313" key="10">
    <source>
        <dbReference type="Proteomes" id="UP000316726"/>
    </source>
</evidence>
<evidence type="ECO:0000256" key="3">
    <source>
        <dbReference type="ARBA" id="ARBA00008482"/>
    </source>
</evidence>
<proteinExistence type="inferred from homology"/>
<name>A0A5B8MJL8_9CHLO</name>
<keyword evidence="6" id="KW-0539">Nucleus</keyword>
<dbReference type="InterPro" id="IPR000717">
    <property type="entry name" value="PCI_dom"/>
</dbReference>
<evidence type="ECO:0000256" key="5">
    <source>
        <dbReference type="ARBA" id="ARBA00022790"/>
    </source>
</evidence>
<reference evidence="9 10" key="1">
    <citation type="submission" date="2018-07" db="EMBL/GenBank/DDBJ databases">
        <title>The complete nuclear genome of the prasinophyte Chloropicon primus (CCMP1205).</title>
        <authorList>
            <person name="Pombert J.-F."/>
            <person name="Otis C."/>
            <person name="Turmel M."/>
            <person name="Lemieux C."/>
        </authorList>
    </citation>
    <scope>NUCLEOTIDE SEQUENCE [LARGE SCALE GENOMIC DNA]</scope>
    <source>
        <strain evidence="9 10">CCMP1205</strain>
    </source>
</reference>
<protein>
    <recommendedName>
        <fullName evidence="8">PCI domain-containing protein</fullName>
    </recommendedName>
</protein>
<dbReference type="SMART" id="SM00088">
    <property type="entry name" value="PINT"/>
    <property type="match status" value="1"/>
</dbReference>
<evidence type="ECO:0000256" key="1">
    <source>
        <dbReference type="ARBA" id="ARBA00004123"/>
    </source>
</evidence>
<evidence type="ECO:0000313" key="9">
    <source>
        <dbReference type="EMBL" id="QDZ19552.1"/>
    </source>
</evidence>
<dbReference type="GO" id="GO:0010387">
    <property type="term" value="P:COP9 signalosome assembly"/>
    <property type="evidence" value="ECO:0007669"/>
    <property type="project" value="InterPro"/>
</dbReference>
<dbReference type="OrthoDB" id="10265275at2759"/>
<dbReference type="Proteomes" id="UP000316726">
    <property type="component" value="Chromosome 3"/>
</dbReference>
<evidence type="ECO:0000256" key="7">
    <source>
        <dbReference type="SAM" id="MobiDB-lite"/>
    </source>
</evidence>
<feature type="region of interest" description="Disordered" evidence="7">
    <location>
        <begin position="229"/>
        <end position="264"/>
    </location>
</feature>
<dbReference type="PANTHER" id="PTHR15350:SF5">
    <property type="entry name" value="COP9 SIGNALOSOME COMPLEX SUBUNIT 7"/>
    <property type="match status" value="1"/>
</dbReference>
<dbReference type="PROSITE" id="PS50250">
    <property type="entry name" value="PCI"/>
    <property type="match status" value="1"/>
</dbReference>
<gene>
    <name evidence="9" type="ORF">A3770_03p20700</name>
</gene>
<evidence type="ECO:0000256" key="2">
    <source>
        <dbReference type="ARBA" id="ARBA00004496"/>
    </source>
</evidence>
<dbReference type="InterPro" id="IPR045237">
    <property type="entry name" value="COPS7/eIF3m"/>
</dbReference>
<dbReference type="GO" id="GO:0005737">
    <property type="term" value="C:cytoplasm"/>
    <property type="evidence" value="ECO:0007669"/>
    <property type="project" value="UniProtKB-SubCell"/>
</dbReference>
<dbReference type="InterPro" id="IPR041481">
    <property type="entry name" value="CSN7_helixI"/>
</dbReference>
<keyword evidence="4" id="KW-0963">Cytoplasm</keyword>
<accession>A0A5B8MJL8</accession>
<evidence type="ECO:0000256" key="4">
    <source>
        <dbReference type="ARBA" id="ARBA00022490"/>
    </source>
</evidence>
<evidence type="ECO:0000256" key="6">
    <source>
        <dbReference type="ARBA" id="ARBA00023242"/>
    </source>
</evidence>
<dbReference type="GO" id="GO:0008180">
    <property type="term" value="C:COP9 signalosome"/>
    <property type="evidence" value="ECO:0007669"/>
    <property type="project" value="UniProtKB-KW"/>
</dbReference>
<keyword evidence="10" id="KW-1185">Reference proteome</keyword>
<organism evidence="9 10">
    <name type="scientific">Chloropicon primus</name>
    <dbReference type="NCBI Taxonomy" id="1764295"/>
    <lineage>
        <taxon>Eukaryota</taxon>
        <taxon>Viridiplantae</taxon>
        <taxon>Chlorophyta</taxon>
        <taxon>Chloropicophyceae</taxon>
        <taxon>Chloropicales</taxon>
        <taxon>Chloropicaceae</taxon>
        <taxon>Chloropicon</taxon>
    </lineage>
</organism>
<keyword evidence="5" id="KW-0736">Signalosome</keyword>
<dbReference type="AlphaFoldDB" id="A0A5B8MJL8"/>
<evidence type="ECO:0000259" key="8">
    <source>
        <dbReference type="PROSITE" id="PS50250"/>
    </source>
</evidence>